<dbReference type="PANTHER" id="PTHR30203:SF24">
    <property type="entry name" value="BLR4935 PROTEIN"/>
    <property type="match status" value="1"/>
</dbReference>
<dbReference type="InterPro" id="IPR010131">
    <property type="entry name" value="MdtP/NodT-like"/>
</dbReference>
<comment type="similarity">
    <text evidence="1">Belongs to the outer membrane factor (OMF) (TC 1.B.17) family.</text>
</comment>
<comment type="caution">
    <text evidence="3">The sequence shown here is derived from an EMBL/GenBank/DDBJ whole genome shotgun (WGS) entry which is preliminary data.</text>
</comment>
<evidence type="ECO:0000313" key="5">
    <source>
        <dbReference type="Proteomes" id="UP000266483"/>
    </source>
</evidence>
<dbReference type="EMBL" id="NQOU01000003">
    <property type="protein sequence ID" value="RII82812.1"/>
    <property type="molecule type" value="Genomic_DNA"/>
</dbReference>
<protein>
    <submittedName>
        <fullName evidence="3">Transporter</fullName>
    </submittedName>
</protein>
<dbReference type="SUPFAM" id="SSF56954">
    <property type="entry name" value="Outer membrane efflux proteins (OEP)"/>
    <property type="match status" value="1"/>
</dbReference>
<gene>
    <name evidence="2" type="ORF">CJO09_09525</name>
    <name evidence="3" type="ORF">CJP73_12870</name>
</gene>
<dbReference type="Pfam" id="PF02321">
    <property type="entry name" value="OEP"/>
    <property type="match status" value="2"/>
</dbReference>
<evidence type="ECO:0000313" key="3">
    <source>
        <dbReference type="EMBL" id="RIY39732.1"/>
    </source>
</evidence>
<dbReference type="GO" id="GO:0015562">
    <property type="term" value="F:efflux transmembrane transporter activity"/>
    <property type="evidence" value="ECO:0007669"/>
    <property type="project" value="InterPro"/>
</dbReference>
<evidence type="ECO:0000313" key="2">
    <source>
        <dbReference type="EMBL" id="RII82812.1"/>
    </source>
</evidence>
<name>A0A3A1YNJ5_9BURK</name>
<dbReference type="Proteomes" id="UP000266206">
    <property type="component" value="Unassembled WGS sequence"/>
</dbReference>
<dbReference type="InterPro" id="IPR003423">
    <property type="entry name" value="OMP_efflux"/>
</dbReference>
<organism evidence="3 4">
    <name type="scientific">Neopusillimonas maritima</name>
    <dbReference type="NCBI Taxonomy" id="2026239"/>
    <lineage>
        <taxon>Bacteria</taxon>
        <taxon>Pseudomonadati</taxon>
        <taxon>Pseudomonadota</taxon>
        <taxon>Betaproteobacteria</taxon>
        <taxon>Burkholderiales</taxon>
        <taxon>Alcaligenaceae</taxon>
        <taxon>Neopusillimonas</taxon>
    </lineage>
</organism>
<dbReference type="Gene3D" id="1.20.1600.10">
    <property type="entry name" value="Outer membrane efflux proteins (OEP)"/>
    <property type="match status" value="1"/>
</dbReference>
<dbReference type="AlphaFoldDB" id="A0A3A1YNJ5"/>
<reference evidence="4 5" key="1">
    <citation type="submission" date="2017-08" db="EMBL/GenBank/DDBJ databases">
        <title>Pusillimonas indicus sp. nov., a member of the family Alcaligenaceae isolated from surface seawater.</title>
        <authorList>
            <person name="Li J."/>
        </authorList>
    </citation>
    <scope>NUCLEOTIDE SEQUENCE [LARGE SCALE GENOMIC DNA]</scope>
    <source>
        <strain evidence="2 5">17-4A</strain>
        <strain evidence="3 4">L52-1-41</strain>
    </source>
</reference>
<sequence>MFFCKLVMAAWRSQLRCACGCLLCFFIVIPNVVGAQSKEERLTLPSALSRVIERNPSLKVFNFRLKGIKGLRVTADQSPAYEAGLQVENAFGSGAFHGLEQAEYTLSLSSVIELGDKRRARVNAVSSRYALVDAQREAETLDLLGKVTQRYVVALALQEKLGLAEQAVALNEATLNIAERRVKQGASPNSEVLRARAALAQSRISQAALITEFDIQKTELASFWGDTQANFKRLEGNLFRVEPGKSFDLLYQRVSRSPMIRVYASEKRMRDAQVKLAQSESETDIRWQLGARRHEATGDTALVVGLSVPLFTERRNRGEVQAALAARDEVAYRRQAALLELHTLLFDAYQTRQHSISAVEQFQSLVIPTLTEALTLTQKAYESGRYSYLEWVSAQRDLLGAREAMVEAAAKALLNQVLIEELTAQPLMQP</sequence>
<dbReference type="Proteomes" id="UP000266483">
    <property type="component" value="Unassembled WGS sequence"/>
</dbReference>
<proteinExistence type="inferred from homology"/>
<keyword evidence="5" id="KW-1185">Reference proteome</keyword>
<evidence type="ECO:0000313" key="4">
    <source>
        <dbReference type="Proteomes" id="UP000266206"/>
    </source>
</evidence>
<dbReference type="PANTHER" id="PTHR30203">
    <property type="entry name" value="OUTER MEMBRANE CATION EFFLUX PROTEIN"/>
    <property type="match status" value="1"/>
</dbReference>
<dbReference type="RefSeq" id="WP_119442151.1">
    <property type="nucleotide sequence ID" value="NZ_CP170494.1"/>
</dbReference>
<dbReference type="OrthoDB" id="9791261at2"/>
<evidence type="ECO:0000256" key="1">
    <source>
        <dbReference type="ARBA" id="ARBA00007613"/>
    </source>
</evidence>
<accession>A0A3A1YNJ5</accession>
<dbReference type="EMBL" id="NQYH01000013">
    <property type="protein sequence ID" value="RIY39732.1"/>
    <property type="molecule type" value="Genomic_DNA"/>
</dbReference>